<comment type="similarity">
    <text evidence="1">Belongs to the class-IV pyridoxal-phosphate-dependent aminotransferase family.</text>
</comment>
<evidence type="ECO:0008006" key="4">
    <source>
        <dbReference type="Google" id="ProtNLM"/>
    </source>
</evidence>
<accession>A0A5C7FTB1</accession>
<reference evidence="2 3" key="1">
    <citation type="submission" date="2019-08" db="EMBL/GenBank/DDBJ databases">
        <title>Lewinella sp. strain SSH13 Genome sequencing and assembly.</title>
        <authorList>
            <person name="Kim I."/>
        </authorList>
    </citation>
    <scope>NUCLEOTIDE SEQUENCE [LARGE SCALE GENOMIC DNA]</scope>
    <source>
        <strain evidence="2 3">SSH13</strain>
    </source>
</reference>
<comment type="caution">
    <text evidence="2">The sequence shown here is derived from an EMBL/GenBank/DDBJ whole genome shotgun (WGS) entry which is preliminary data.</text>
</comment>
<dbReference type="AlphaFoldDB" id="A0A5C7FTB1"/>
<dbReference type="Gene3D" id="3.40.50.300">
    <property type="entry name" value="P-loop containing nucleotide triphosphate hydrolases"/>
    <property type="match status" value="1"/>
</dbReference>
<organism evidence="2 3">
    <name type="scientific">Neolewinella aurantiaca</name>
    <dbReference type="NCBI Taxonomy" id="2602767"/>
    <lineage>
        <taxon>Bacteria</taxon>
        <taxon>Pseudomonadati</taxon>
        <taxon>Bacteroidota</taxon>
        <taxon>Saprospiria</taxon>
        <taxon>Saprospirales</taxon>
        <taxon>Lewinellaceae</taxon>
        <taxon>Neolewinella</taxon>
    </lineage>
</organism>
<gene>
    <name evidence="2" type="ORF">FUA23_14255</name>
</gene>
<dbReference type="InterPro" id="IPR027417">
    <property type="entry name" value="P-loop_NTPase"/>
</dbReference>
<dbReference type="GO" id="GO:0019752">
    <property type="term" value="P:carboxylic acid metabolic process"/>
    <property type="evidence" value="ECO:0007669"/>
    <property type="project" value="TreeGrafter"/>
</dbReference>
<dbReference type="Pfam" id="PF19798">
    <property type="entry name" value="Sulfotransfer_5"/>
    <property type="match status" value="1"/>
</dbReference>
<dbReference type="OrthoDB" id="272985at2"/>
<protein>
    <recommendedName>
        <fullName evidence="4">Sulfotransferase family protein</fullName>
    </recommendedName>
</protein>
<evidence type="ECO:0000313" key="3">
    <source>
        <dbReference type="Proteomes" id="UP000321907"/>
    </source>
</evidence>
<dbReference type="Proteomes" id="UP000321907">
    <property type="component" value="Unassembled WGS sequence"/>
</dbReference>
<dbReference type="SUPFAM" id="SSF52540">
    <property type="entry name" value="P-loop containing nucleoside triphosphate hydrolases"/>
    <property type="match status" value="1"/>
</dbReference>
<dbReference type="InterPro" id="IPR050571">
    <property type="entry name" value="Class-IV_PLP-Dep_Aminotrnsfr"/>
</dbReference>
<keyword evidence="3" id="KW-1185">Reference proteome</keyword>
<sequence length="223" mass="25269">MYSFAQRPDTAVEDEPLYAHYLLRQPTEADHPGREDILQSQNNNGNEVTARMLSHDYQKEVVVFKQMTHHLIDIDTGFLDRMDNVLLIRDPRAILNSFSKVVEKVTARDIGVPQQFALFQRLQKAGKLTAVVDARLLLLNPESVLSQLCDRLGIPFTPQMLSWEPGARPEDGIWAAHWYGNVHKSTGFQPWKEKTYNLSPALASIAEACRPAYEEMLGAALRP</sequence>
<evidence type="ECO:0000256" key="1">
    <source>
        <dbReference type="ARBA" id="ARBA00009320"/>
    </source>
</evidence>
<evidence type="ECO:0000313" key="2">
    <source>
        <dbReference type="EMBL" id="TXF88635.1"/>
    </source>
</evidence>
<proteinExistence type="inferred from homology"/>
<dbReference type="EMBL" id="VOXD01000021">
    <property type="protein sequence ID" value="TXF88635.1"/>
    <property type="molecule type" value="Genomic_DNA"/>
</dbReference>
<name>A0A5C7FTB1_9BACT</name>
<dbReference type="PANTHER" id="PTHR42743:SF11">
    <property type="entry name" value="AMINODEOXYCHORISMATE LYASE"/>
    <property type="match status" value="1"/>
</dbReference>
<dbReference type="PANTHER" id="PTHR42743">
    <property type="entry name" value="AMINO-ACID AMINOTRANSFERASE"/>
    <property type="match status" value="1"/>
</dbReference>